<dbReference type="AlphaFoldDB" id="A0A0D7AFJ0"/>
<keyword evidence="3" id="KW-1185">Reference proteome</keyword>
<sequence>MPPERDTCYCDKCVRKYGPSGKPNVPRRTQNDHLRRQQLANAVPVSTAFLQYINSLPAASGSKTTSSSTSNTTTLCAYLPEIARQSDIPANGTTVTSTQVAPLVVVSPLRKVQEDANKVAEPDDASGIRPATE</sequence>
<protein>
    <submittedName>
        <fullName evidence="2">Uncharacterized protein</fullName>
    </submittedName>
</protein>
<gene>
    <name evidence="2" type="ORF">FISHEDRAFT_73404</name>
</gene>
<reference evidence="2 3" key="1">
    <citation type="journal article" date="2015" name="Fungal Genet. Biol.">
        <title>Evolution of novel wood decay mechanisms in Agaricales revealed by the genome sequences of Fistulina hepatica and Cylindrobasidium torrendii.</title>
        <authorList>
            <person name="Floudas D."/>
            <person name="Held B.W."/>
            <person name="Riley R."/>
            <person name="Nagy L.G."/>
            <person name="Koehler G."/>
            <person name="Ransdell A.S."/>
            <person name="Younus H."/>
            <person name="Chow J."/>
            <person name="Chiniquy J."/>
            <person name="Lipzen A."/>
            <person name="Tritt A."/>
            <person name="Sun H."/>
            <person name="Haridas S."/>
            <person name="LaButti K."/>
            <person name="Ohm R.A."/>
            <person name="Kues U."/>
            <person name="Blanchette R.A."/>
            <person name="Grigoriev I.V."/>
            <person name="Minto R.E."/>
            <person name="Hibbett D.S."/>
        </authorList>
    </citation>
    <scope>NUCLEOTIDE SEQUENCE [LARGE SCALE GENOMIC DNA]</scope>
    <source>
        <strain evidence="2 3">ATCC 64428</strain>
    </source>
</reference>
<proteinExistence type="predicted"/>
<organism evidence="2 3">
    <name type="scientific">Fistulina hepatica ATCC 64428</name>
    <dbReference type="NCBI Taxonomy" id="1128425"/>
    <lineage>
        <taxon>Eukaryota</taxon>
        <taxon>Fungi</taxon>
        <taxon>Dikarya</taxon>
        <taxon>Basidiomycota</taxon>
        <taxon>Agaricomycotina</taxon>
        <taxon>Agaricomycetes</taxon>
        <taxon>Agaricomycetidae</taxon>
        <taxon>Agaricales</taxon>
        <taxon>Fistulinaceae</taxon>
        <taxon>Fistulina</taxon>
    </lineage>
</organism>
<evidence type="ECO:0000256" key="1">
    <source>
        <dbReference type="SAM" id="MobiDB-lite"/>
    </source>
</evidence>
<evidence type="ECO:0000313" key="3">
    <source>
        <dbReference type="Proteomes" id="UP000054144"/>
    </source>
</evidence>
<accession>A0A0D7AFJ0</accession>
<name>A0A0D7AFJ0_9AGAR</name>
<dbReference type="Proteomes" id="UP000054144">
    <property type="component" value="Unassembled WGS sequence"/>
</dbReference>
<feature type="compositionally biased region" description="Basic and acidic residues" evidence="1">
    <location>
        <begin position="112"/>
        <end position="121"/>
    </location>
</feature>
<evidence type="ECO:0000313" key="2">
    <source>
        <dbReference type="EMBL" id="KIY48661.1"/>
    </source>
</evidence>
<dbReference type="EMBL" id="KN881823">
    <property type="protein sequence ID" value="KIY48661.1"/>
    <property type="molecule type" value="Genomic_DNA"/>
</dbReference>
<feature type="region of interest" description="Disordered" evidence="1">
    <location>
        <begin position="112"/>
        <end position="133"/>
    </location>
</feature>